<dbReference type="InterPro" id="IPR006300">
    <property type="entry name" value="FlgB"/>
</dbReference>
<evidence type="ECO:0000313" key="9">
    <source>
        <dbReference type="Proteomes" id="UP001154312"/>
    </source>
</evidence>
<keyword evidence="4 6" id="KW-0975">Bacterial flagellum</keyword>
<evidence type="ECO:0000256" key="5">
    <source>
        <dbReference type="ARBA" id="ARBA00024934"/>
    </source>
</evidence>
<dbReference type="NCBIfam" id="TIGR01396">
    <property type="entry name" value="FlgB"/>
    <property type="match status" value="1"/>
</dbReference>
<reference evidence="8" key="1">
    <citation type="submission" date="2022-02" db="EMBL/GenBank/DDBJ databases">
        <authorList>
            <person name="Leng L."/>
        </authorList>
    </citation>
    <scope>NUCLEOTIDE SEQUENCE</scope>
    <source>
        <strain evidence="8">JI</strain>
    </source>
</reference>
<keyword evidence="8" id="KW-0969">Cilium</keyword>
<dbReference type="EMBL" id="JAKOAV010000028">
    <property type="protein sequence ID" value="MDF9409296.1"/>
    <property type="molecule type" value="Genomic_DNA"/>
</dbReference>
<dbReference type="PANTHER" id="PTHR30435:SF12">
    <property type="entry name" value="FLAGELLAR BASAL BODY ROD PROTEIN FLGB"/>
    <property type="match status" value="1"/>
</dbReference>
<dbReference type="GO" id="GO:0071978">
    <property type="term" value="P:bacterial-type flagellum-dependent swarming motility"/>
    <property type="evidence" value="ECO:0007669"/>
    <property type="project" value="TreeGrafter"/>
</dbReference>
<proteinExistence type="inferred from homology"/>
<comment type="subcellular location">
    <subcellularLocation>
        <location evidence="1 6">Bacterial flagellum basal body</location>
    </subcellularLocation>
</comment>
<evidence type="ECO:0000313" key="8">
    <source>
        <dbReference type="EMBL" id="MDF9409296.1"/>
    </source>
</evidence>
<keyword evidence="8" id="KW-0966">Cell projection</keyword>
<evidence type="ECO:0000256" key="6">
    <source>
        <dbReference type="PIRNR" id="PIRNR002889"/>
    </source>
</evidence>
<comment type="subunit">
    <text evidence="6">The basal body constitutes a major portion of the flagellar organelle and consists of a number of rings mounted on a central rod.</text>
</comment>
<evidence type="ECO:0000256" key="2">
    <source>
        <dbReference type="ARBA" id="ARBA00009677"/>
    </source>
</evidence>
<evidence type="ECO:0000256" key="1">
    <source>
        <dbReference type="ARBA" id="ARBA00004117"/>
    </source>
</evidence>
<accession>A0A9X4JW08</accession>
<dbReference type="PIRSF" id="PIRSF002889">
    <property type="entry name" value="Rod_FlgB"/>
    <property type="match status" value="1"/>
</dbReference>
<dbReference type="InterPro" id="IPR001444">
    <property type="entry name" value="Flag_bb_rod_N"/>
</dbReference>
<dbReference type="GO" id="GO:0030694">
    <property type="term" value="C:bacterial-type flagellum basal body, rod"/>
    <property type="evidence" value="ECO:0007669"/>
    <property type="project" value="InterPro"/>
</dbReference>
<dbReference type="RefSeq" id="WP_277444753.1">
    <property type="nucleotide sequence ID" value="NZ_JAKOAV010000028.1"/>
</dbReference>
<keyword evidence="9" id="KW-1185">Reference proteome</keyword>
<evidence type="ECO:0000256" key="3">
    <source>
        <dbReference type="ARBA" id="ARBA00014376"/>
    </source>
</evidence>
<dbReference type="AlphaFoldDB" id="A0A9X4JW08"/>
<evidence type="ECO:0000256" key="4">
    <source>
        <dbReference type="ARBA" id="ARBA00023143"/>
    </source>
</evidence>
<comment type="caution">
    <text evidence="8">The sequence shown here is derived from an EMBL/GenBank/DDBJ whole genome shotgun (WGS) entry which is preliminary data.</text>
</comment>
<keyword evidence="8" id="KW-0282">Flagellum</keyword>
<gene>
    <name evidence="8" type="primary">flgB</name>
    <name evidence="8" type="ORF">L7E55_13185</name>
</gene>
<feature type="domain" description="Flagellar basal body rod protein N-terminal" evidence="7">
    <location>
        <begin position="20"/>
        <end position="39"/>
    </location>
</feature>
<organism evidence="8 9">
    <name type="scientific">Pelotomaculum isophthalicicum JI</name>
    <dbReference type="NCBI Taxonomy" id="947010"/>
    <lineage>
        <taxon>Bacteria</taxon>
        <taxon>Bacillati</taxon>
        <taxon>Bacillota</taxon>
        <taxon>Clostridia</taxon>
        <taxon>Eubacteriales</taxon>
        <taxon>Desulfotomaculaceae</taxon>
        <taxon>Pelotomaculum</taxon>
    </lineage>
</organism>
<comment type="similarity">
    <text evidence="2 6">Belongs to the flagella basal body rod proteins family.</text>
</comment>
<evidence type="ECO:0000259" key="7">
    <source>
        <dbReference type="Pfam" id="PF00460"/>
    </source>
</evidence>
<name>A0A9X4JW08_9FIRM</name>
<sequence>MDLFSDQVMVSLVKELDAGALRQRVMANNIANVNTPYFKKTVVEFDSLLKKALGREPVEMITTDPRHFGGKPSLAELRPEVSLSKETTMRTDGNNVDIDEEMTNLAANSMQYQAVAKELSERYSGLSYVITGGRR</sequence>
<comment type="function">
    <text evidence="5 6">Structural component of flagellum, the bacterial motility apparatus. Part of the rod structure of flagellar basal body.</text>
</comment>
<protein>
    <recommendedName>
        <fullName evidence="3 6">Flagellar basal body rod protein FlgB</fullName>
    </recommendedName>
</protein>
<dbReference type="Pfam" id="PF00460">
    <property type="entry name" value="Flg_bb_rod"/>
    <property type="match status" value="1"/>
</dbReference>
<dbReference type="PANTHER" id="PTHR30435">
    <property type="entry name" value="FLAGELLAR PROTEIN"/>
    <property type="match status" value="1"/>
</dbReference>
<dbReference type="Proteomes" id="UP001154312">
    <property type="component" value="Unassembled WGS sequence"/>
</dbReference>